<protein>
    <submittedName>
        <fullName evidence="1">17673_t:CDS:1</fullName>
    </submittedName>
</protein>
<name>A0A9N9H2Q0_9GLOM</name>
<evidence type="ECO:0000313" key="2">
    <source>
        <dbReference type="Proteomes" id="UP000789759"/>
    </source>
</evidence>
<feature type="non-terminal residue" evidence="1">
    <location>
        <position position="74"/>
    </location>
</feature>
<keyword evidence="2" id="KW-1185">Reference proteome</keyword>
<reference evidence="1" key="1">
    <citation type="submission" date="2021-06" db="EMBL/GenBank/DDBJ databases">
        <authorList>
            <person name="Kallberg Y."/>
            <person name="Tangrot J."/>
            <person name="Rosling A."/>
        </authorList>
    </citation>
    <scope>NUCLEOTIDE SEQUENCE</scope>
    <source>
        <strain evidence="1">FL966</strain>
    </source>
</reference>
<proteinExistence type="predicted"/>
<dbReference type="AlphaFoldDB" id="A0A9N9H2Q0"/>
<gene>
    <name evidence="1" type="ORF">CPELLU_LOCUS9220</name>
</gene>
<evidence type="ECO:0000313" key="1">
    <source>
        <dbReference type="EMBL" id="CAG8648671.1"/>
    </source>
</evidence>
<sequence>MSLTYCLRKKPKIGFEKKKAIHRRFSKLKSFTYRYIINLKGDFHDEQFEEDLDIEEVKNYVYDNDFENLYKNDA</sequence>
<accession>A0A9N9H2Q0</accession>
<organism evidence="1 2">
    <name type="scientific">Cetraspora pellucida</name>
    <dbReference type="NCBI Taxonomy" id="1433469"/>
    <lineage>
        <taxon>Eukaryota</taxon>
        <taxon>Fungi</taxon>
        <taxon>Fungi incertae sedis</taxon>
        <taxon>Mucoromycota</taxon>
        <taxon>Glomeromycotina</taxon>
        <taxon>Glomeromycetes</taxon>
        <taxon>Diversisporales</taxon>
        <taxon>Gigasporaceae</taxon>
        <taxon>Cetraspora</taxon>
    </lineage>
</organism>
<dbReference type="Proteomes" id="UP000789759">
    <property type="component" value="Unassembled WGS sequence"/>
</dbReference>
<comment type="caution">
    <text evidence="1">The sequence shown here is derived from an EMBL/GenBank/DDBJ whole genome shotgun (WGS) entry which is preliminary data.</text>
</comment>
<dbReference type="EMBL" id="CAJVQA010006929">
    <property type="protein sequence ID" value="CAG8648671.1"/>
    <property type="molecule type" value="Genomic_DNA"/>
</dbReference>